<dbReference type="EMBL" id="CM041545">
    <property type="protein sequence ID" value="KAI3361886.1"/>
    <property type="molecule type" value="Genomic_DNA"/>
</dbReference>
<proteinExistence type="predicted"/>
<name>A0ACB8W203_9TELE</name>
<sequence>MLHLLLTALLFTESLKNIDCSPIQEPRRVVKDDWFTRALNYMKSNPETLEELMSKDQALLEGDMLLPTDRNAVESTWPTAEIPYVIRPELAGRTKDILSAMEMVSKHTCVSFHKRTSETNYLVFINGKGEFFSANGLPTIVSKSDMKDMGQRVKMTELDIERVRHLYTCGIFYF</sequence>
<accession>A0ACB8W203</accession>
<keyword evidence="2" id="KW-1185">Reference proteome</keyword>
<evidence type="ECO:0000313" key="2">
    <source>
        <dbReference type="Proteomes" id="UP000831701"/>
    </source>
</evidence>
<gene>
    <name evidence="1" type="ORF">L3Q82_002207</name>
</gene>
<organism evidence="1 2">
    <name type="scientific">Scortum barcoo</name>
    <name type="common">barcoo grunter</name>
    <dbReference type="NCBI Taxonomy" id="214431"/>
    <lineage>
        <taxon>Eukaryota</taxon>
        <taxon>Metazoa</taxon>
        <taxon>Chordata</taxon>
        <taxon>Craniata</taxon>
        <taxon>Vertebrata</taxon>
        <taxon>Euteleostomi</taxon>
        <taxon>Actinopterygii</taxon>
        <taxon>Neopterygii</taxon>
        <taxon>Teleostei</taxon>
        <taxon>Neoteleostei</taxon>
        <taxon>Acanthomorphata</taxon>
        <taxon>Eupercaria</taxon>
        <taxon>Centrarchiformes</taxon>
        <taxon>Terapontoidei</taxon>
        <taxon>Terapontidae</taxon>
        <taxon>Scortum</taxon>
    </lineage>
</organism>
<protein>
    <submittedName>
        <fullName evidence="1">Uncharacterized protein</fullName>
    </submittedName>
</protein>
<comment type="caution">
    <text evidence="1">The sequence shown here is derived from an EMBL/GenBank/DDBJ whole genome shotgun (WGS) entry which is preliminary data.</text>
</comment>
<evidence type="ECO:0000313" key="1">
    <source>
        <dbReference type="EMBL" id="KAI3361886.1"/>
    </source>
</evidence>
<dbReference type="Proteomes" id="UP000831701">
    <property type="component" value="Chromosome 15"/>
</dbReference>
<reference evidence="1" key="1">
    <citation type="submission" date="2022-04" db="EMBL/GenBank/DDBJ databases">
        <title>Jade perch genome.</title>
        <authorList>
            <person name="Chao B."/>
        </authorList>
    </citation>
    <scope>NUCLEOTIDE SEQUENCE</scope>
    <source>
        <strain evidence="1">CB-2022</strain>
    </source>
</reference>